<keyword evidence="2" id="KW-1185">Reference proteome</keyword>
<evidence type="ECO:0000313" key="1">
    <source>
        <dbReference type="EMBL" id="TYP56662.1"/>
    </source>
</evidence>
<organism evidence="1 2">
    <name type="scientific">Thermosediminibacter litoriperuensis</name>
    <dbReference type="NCBI Taxonomy" id="291989"/>
    <lineage>
        <taxon>Bacteria</taxon>
        <taxon>Bacillati</taxon>
        <taxon>Bacillota</taxon>
        <taxon>Clostridia</taxon>
        <taxon>Thermosediminibacterales</taxon>
        <taxon>Thermosediminibacteraceae</taxon>
        <taxon>Thermosediminibacter</taxon>
    </lineage>
</organism>
<name>A0A5S5AX55_9FIRM</name>
<dbReference type="RefSeq" id="WP_148866730.1">
    <property type="nucleotide sequence ID" value="NZ_VNHO01000008.1"/>
</dbReference>
<dbReference type="EMBL" id="VNHO01000008">
    <property type="protein sequence ID" value="TYP56662.1"/>
    <property type="molecule type" value="Genomic_DNA"/>
</dbReference>
<dbReference type="Proteomes" id="UP000322294">
    <property type="component" value="Unassembled WGS sequence"/>
</dbReference>
<gene>
    <name evidence="1" type="ORF">LZ11_00941</name>
</gene>
<accession>A0A5S5AX55</accession>
<protein>
    <submittedName>
        <fullName evidence="1">Uncharacterized protein</fullName>
    </submittedName>
</protein>
<sequence length="64" mass="6999">MVSKMQLHAVGEACPGYTYIGDDAVASSFDNAEKAVSCETCIHWVRGRCDIDLFDKVLSSLDQT</sequence>
<dbReference type="AlphaFoldDB" id="A0A5S5AX55"/>
<reference evidence="1 2" key="1">
    <citation type="submission" date="2019-07" db="EMBL/GenBank/DDBJ databases">
        <title>Genomic Encyclopedia of Type Strains, Phase I: the one thousand microbial genomes (KMG-I) project.</title>
        <authorList>
            <person name="Kyrpides N."/>
        </authorList>
    </citation>
    <scope>NUCLEOTIDE SEQUENCE [LARGE SCALE GENOMIC DNA]</scope>
    <source>
        <strain evidence="1 2">DSM 16647</strain>
    </source>
</reference>
<comment type="caution">
    <text evidence="1">The sequence shown here is derived from an EMBL/GenBank/DDBJ whole genome shotgun (WGS) entry which is preliminary data.</text>
</comment>
<evidence type="ECO:0000313" key="2">
    <source>
        <dbReference type="Proteomes" id="UP000322294"/>
    </source>
</evidence>
<dbReference type="OrthoDB" id="1725471at2"/>
<proteinExistence type="predicted"/>